<dbReference type="RefSeq" id="WP_013820257.1">
    <property type="nucleotide sequence ID" value="NC_015572.1"/>
</dbReference>
<evidence type="ECO:0000256" key="2">
    <source>
        <dbReference type="ARBA" id="ARBA00022679"/>
    </source>
</evidence>
<dbReference type="EMBL" id="CP002738">
    <property type="protein sequence ID" value="AEG02039.1"/>
    <property type="molecule type" value="Genomic_DNA"/>
</dbReference>
<reference key="2">
    <citation type="submission" date="2011-05" db="EMBL/GenBank/DDBJ databases">
        <title>Complete genome sequence of the aerobic marine methanotroph Methylomonas methanica MC09.</title>
        <authorList>
            <person name="Boden R."/>
            <person name="Cunliffe M."/>
            <person name="Scanlan J."/>
            <person name="Moussard H."/>
            <person name="Kits K.D."/>
            <person name="Klotz M."/>
            <person name="Jetten M."/>
            <person name="Vuilleumier S."/>
            <person name="Han J."/>
            <person name="Peters L."/>
            <person name="Mikhailova N."/>
            <person name="Teshima H."/>
            <person name="Tapia R."/>
            <person name="Kyrpides N."/>
            <person name="Ivanova N."/>
            <person name="Pagani I."/>
            <person name="Cheng J.-F."/>
            <person name="Goodwin L."/>
            <person name="Han C."/>
            <person name="Hauser L."/>
            <person name="Land M."/>
            <person name="Lapidus A."/>
            <person name="Lucas S."/>
            <person name="Pitluck S."/>
            <person name="Woyke T."/>
            <person name="Stein L.Y."/>
            <person name="Murrell C."/>
        </authorList>
    </citation>
    <scope>NUCLEOTIDE SEQUENCE</scope>
    <source>
        <strain>MC09</strain>
    </source>
</reference>
<reference evidence="5" key="3">
    <citation type="submission" date="2011-05" db="EMBL/GenBank/DDBJ databases">
        <title>Complete sequence of Methylomonas methanica MC09.</title>
        <authorList>
            <consortium name="US DOE Joint Genome Institute"/>
            <person name="Lucas S."/>
            <person name="Han J."/>
            <person name="Lapidus A."/>
            <person name="Cheng J.-F."/>
            <person name="Goodwin L."/>
            <person name="Pitluck S."/>
            <person name="Peters L."/>
            <person name="Mikhailova N."/>
            <person name="Teshima H."/>
            <person name="Han C."/>
            <person name="Tapia R."/>
            <person name="Land M."/>
            <person name="Hauser L."/>
            <person name="Kyrpides N."/>
            <person name="Ivanova N."/>
            <person name="Pagani I."/>
            <person name="Stein L."/>
            <person name="Woyke T."/>
        </authorList>
    </citation>
    <scope>NUCLEOTIDE SEQUENCE [LARGE SCALE GENOMIC DNA]</scope>
    <source>
        <strain evidence="5">MC09</strain>
    </source>
</reference>
<evidence type="ECO:0000256" key="1">
    <source>
        <dbReference type="ARBA" id="ARBA00005771"/>
    </source>
</evidence>
<sequence length="548" mass="62411">MDTEAGTRHLNNLIEADKAAKMFRNPKYRFEVSSRLITPNIDPFDYLKYVFWYLEPEQIESVFGNTLYPSRFYGGRSFDLEHSLTDQHVRILNDNGKGVTLTLTGHHFSDAVYNSNRHFFEKFHKDGNAVVCTNDTLARRIKADFPRYTTKASLIKHLNTAEMVHAALELYDFAVIPMDKNDDDDFLNSLEEKHRVILFGNANCAYNCPARTCYAAISQANWEREKTSKCSKNWLPRPEIGHQFFDVDKFYAMGFRHFKLVPAPANHAVELLIKKSNSTPIESAAARASAAIYSFPKCGRTWLRFLLGHYLNLYFKLEIPVNLQTLFTLLPNNHAGLKGIEHYQFSHIPELPLIVSSHGTDRSIPGILLLRAIPDVVVSDYFQQQKLAGNTGTLSEFIANDRGSLTRYCHYLNTWAKNGNHKRHHVLTYEMLHLDTKSELSNILRRIGVPVADELVQQAVHLSSFEKMQEIEIAFGHAGLMPADGDKEMLKVRKGKVGGYADYLSQDEIDNLFSRANEILSEQTKRMLDENGIGTRAAQQTLNPYIAS</sequence>
<evidence type="ECO:0000313" key="4">
    <source>
        <dbReference type="EMBL" id="AEG02039.1"/>
    </source>
</evidence>
<keyword evidence="5" id="KW-1185">Reference proteome</keyword>
<dbReference type="Pfam" id="PF00685">
    <property type="entry name" value="Sulfotransfer_1"/>
    <property type="match status" value="1"/>
</dbReference>
<dbReference type="InterPro" id="IPR027417">
    <property type="entry name" value="P-loop_NTPase"/>
</dbReference>
<organism evidence="4 5">
    <name type="scientific">Methylomonas methanica (strain DSM 25384 / MC09)</name>
    <dbReference type="NCBI Taxonomy" id="857087"/>
    <lineage>
        <taxon>Bacteria</taxon>
        <taxon>Pseudomonadati</taxon>
        <taxon>Pseudomonadota</taxon>
        <taxon>Gammaproteobacteria</taxon>
        <taxon>Methylococcales</taxon>
        <taxon>Methylococcaceae</taxon>
        <taxon>Methylomonas</taxon>
    </lineage>
</organism>
<proteinExistence type="inferred from homology"/>
<comment type="similarity">
    <text evidence="1">Belongs to the sulfotransferase 1 family.</text>
</comment>
<name>F9ZW68_METMM</name>
<dbReference type="InterPro" id="IPR000863">
    <property type="entry name" value="Sulfotransferase_dom"/>
</dbReference>
<reference evidence="4 5" key="1">
    <citation type="journal article" date="2011" name="J. Bacteriol.">
        <title>Complete Genome Sequence of the Aerobic Marine Methanotroph Methylomonas methanica MC09.</title>
        <authorList>
            <person name="Boden R."/>
            <person name="Cunliffe M."/>
            <person name="Scanlan J."/>
            <person name="Moussard H."/>
            <person name="Kits K.D."/>
            <person name="Klotz M.G."/>
            <person name="Jetten M.S."/>
            <person name="Vuilleumier S."/>
            <person name="Han J."/>
            <person name="Peters L."/>
            <person name="Mikhailova N."/>
            <person name="Teshima H."/>
            <person name="Tapia R."/>
            <person name="Kyrpides N."/>
            <person name="Ivanova N."/>
            <person name="Pagani I."/>
            <person name="Cheng J.F."/>
            <person name="Goodwin L."/>
            <person name="Han C."/>
            <person name="Hauser L."/>
            <person name="Land M.L."/>
            <person name="Lapidus A."/>
            <person name="Lucas S."/>
            <person name="Pitluck S."/>
            <person name="Woyke T."/>
            <person name="Stein L."/>
            <person name="Murrell J.C."/>
        </authorList>
    </citation>
    <scope>NUCLEOTIDE SEQUENCE [LARGE SCALE GENOMIC DNA]</scope>
    <source>
        <strain evidence="4 5">MC09</strain>
    </source>
</reference>
<evidence type="ECO:0000259" key="3">
    <source>
        <dbReference type="Pfam" id="PF00685"/>
    </source>
</evidence>
<feature type="domain" description="Sulfotransferase" evidence="3">
    <location>
        <begin position="292"/>
        <end position="511"/>
    </location>
</feature>
<dbReference type="SUPFAM" id="SSF52540">
    <property type="entry name" value="P-loop containing nucleoside triphosphate hydrolases"/>
    <property type="match status" value="1"/>
</dbReference>
<dbReference type="Gene3D" id="3.40.50.300">
    <property type="entry name" value="P-loop containing nucleotide triphosphate hydrolases"/>
    <property type="match status" value="1"/>
</dbReference>
<dbReference type="eggNOG" id="ENOG502ZUYV">
    <property type="taxonomic scope" value="Bacteria"/>
</dbReference>
<accession>F9ZW68</accession>
<evidence type="ECO:0000313" key="5">
    <source>
        <dbReference type="Proteomes" id="UP000008888"/>
    </source>
</evidence>
<dbReference type="STRING" id="857087.Metme_3678"/>
<dbReference type="KEGG" id="mmt:Metme_3678"/>
<dbReference type="PANTHER" id="PTHR11783">
    <property type="entry name" value="SULFOTRANSFERASE SULT"/>
    <property type="match status" value="1"/>
</dbReference>
<dbReference type="HOGENOM" id="CLU_496781_0_0_6"/>
<keyword evidence="2 4" id="KW-0808">Transferase</keyword>
<dbReference type="AlphaFoldDB" id="F9ZW68"/>
<dbReference type="OrthoDB" id="3399180at2"/>
<gene>
    <name evidence="4" type="ordered locus">Metme_3678</name>
</gene>
<protein>
    <submittedName>
        <fullName evidence="4">Sulfotransferase</fullName>
    </submittedName>
</protein>
<dbReference type="GO" id="GO:0008146">
    <property type="term" value="F:sulfotransferase activity"/>
    <property type="evidence" value="ECO:0007669"/>
    <property type="project" value="InterPro"/>
</dbReference>
<dbReference type="Proteomes" id="UP000008888">
    <property type="component" value="Chromosome"/>
</dbReference>